<sequence length="216" mass="24520">MFRYPGVSVGSFLYLTRCPAKHGRTRGNGRRHYHCPTHDALAVNRNVIWMSNRANLLTKGSVIRAQPKYSNYSYLGFGNPAVSQLPCFFRLARELGTESVFQLNNNRLVAEIDRLYVESRKTDRLRIIPEKGARMLTDKSTKGGRFHVFHDSGSHPFVRQLKWIGLHKLQESVQVYQSKQTMVTNGGAVENCVGTIQLPNNQALVRCVFADRIAQI</sequence>
<keyword evidence="2" id="KW-1185">Reference proteome</keyword>
<dbReference type="EMBL" id="DF143104">
    <property type="protein sequence ID" value="GAA51018.1"/>
    <property type="molecule type" value="Genomic_DNA"/>
</dbReference>
<accession>G7YDI4</accession>
<dbReference type="Proteomes" id="UP000008909">
    <property type="component" value="Unassembled WGS sequence"/>
</dbReference>
<reference key="2">
    <citation type="submission" date="2011-10" db="EMBL/GenBank/DDBJ databases">
        <title>The genome and transcriptome sequence of Clonorchis sinensis provide insights into the carcinogenic liver fluke.</title>
        <authorList>
            <person name="Wang X."/>
            <person name="Huang Y."/>
            <person name="Chen W."/>
            <person name="Liu H."/>
            <person name="Guo L."/>
            <person name="Chen Y."/>
            <person name="Luo F."/>
            <person name="Zhou W."/>
            <person name="Sun J."/>
            <person name="Mao Q."/>
            <person name="Liang P."/>
            <person name="Zhou C."/>
            <person name="Tian Y."/>
            <person name="Men J."/>
            <person name="Lv X."/>
            <person name="Huang L."/>
            <person name="Zhou J."/>
            <person name="Hu Y."/>
            <person name="Li R."/>
            <person name="Zhang F."/>
            <person name="Lei H."/>
            <person name="Li X."/>
            <person name="Hu X."/>
            <person name="Liang C."/>
            <person name="Xu J."/>
            <person name="Wu Z."/>
            <person name="Yu X."/>
        </authorList>
    </citation>
    <scope>NUCLEOTIDE SEQUENCE</scope>
    <source>
        <strain>Henan</strain>
    </source>
</reference>
<dbReference type="AlphaFoldDB" id="G7YDI4"/>
<name>G7YDI4_CLOSI</name>
<evidence type="ECO:0000313" key="1">
    <source>
        <dbReference type="EMBL" id="GAA51018.1"/>
    </source>
</evidence>
<organism evidence="1 2">
    <name type="scientific">Clonorchis sinensis</name>
    <name type="common">Chinese liver fluke</name>
    <dbReference type="NCBI Taxonomy" id="79923"/>
    <lineage>
        <taxon>Eukaryota</taxon>
        <taxon>Metazoa</taxon>
        <taxon>Spiralia</taxon>
        <taxon>Lophotrochozoa</taxon>
        <taxon>Platyhelminthes</taxon>
        <taxon>Trematoda</taxon>
        <taxon>Digenea</taxon>
        <taxon>Opisthorchiida</taxon>
        <taxon>Opisthorchiata</taxon>
        <taxon>Opisthorchiidae</taxon>
        <taxon>Clonorchis</taxon>
    </lineage>
</organism>
<gene>
    <name evidence="1" type="ORF">CLF_105429</name>
</gene>
<proteinExistence type="predicted"/>
<evidence type="ECO:0000313" key="2">
    <source>
        <dbReference type="Proteomes" id="UP000008909"/>
    </source>
</evidence>
<protein>
    <submittedName>
        <fullName evidence="1">Uncharacterized protein</fullName>
    </submittedName>
</protein>
<reference evidence="1" key="1">
    <citation type="journal article" date="2011" name="Genome Biol.">
        <title>The draft genome of the carcinogenic human liver fluke Clonorchis sinensis.</title>
        <authorList>
            <person name="Wang X."/>
            <person name="Chen W."/>
            <person name="Huang Y."/>
            <person name="Sun J."/>
            <person name="Men J."/>
            <person name="Liu H."/>
            <person name="Luo F."/>
            <person name="Guo L."/>
            <person name="Lv X."/>
            <person name="Deng C."/>
            <person name="Zhou C."/>
            <person name="Fan Y."/>
            <person name="Li X."/>
            <person name="Huang L."/>
            <person name="Hu Y."/>
            <person name="Liang C."/>
            <person name="Hu X."/>
            <person name="Xu J."/>
            <person name="Yu X."/>
        </authorList>
    </citation>
    <scope>NUCLEOTIDE SEQUENCE [LARGE SCALE GENOMIC DNA]</scope>
    <source>
        <strain evidence="1">Henan</strain>
    </source>
</reference>